<reference evidence="3 4" key="1">
    <citation type="submission" date="2016-09" db="EMBL/GenBank/DDBJ databases">
        <title>Complete genome of Desulfosporosinus sp. OL.</title>
        <authorList>
            <person name="Mardanov A."/>
            <person name="Beletsky A."/>
            <person name="Panova A."/>
            <person name="Karnachuk O."/>
            <person name="Ravin N."/>
        </authorList>
    </citation>
    <scope>NUCLEOTIDE SEQUENCE [LARGE SCALE GENOMIC DNA]</scope>
    <source>
        <strain evidence="3 4">OL</strain>
    </source>
</reference>
<dbReference type="Pfam" id="PF13408">
    <property type="entry name" value="Zn_ribbon_recom"/>
    <property type="match status" value="1"/>
</dbReference>
<name>A0A1Q8QJ79_9FIRM</name>
<dbReference type="STRING" id="1888891.DSOL_4585"/>
<dbReference type="Proteomes" id="UP000186102">
    <property type="component" value="Unassembled WGS sequence"/>
</dbReference>
<dbReference type="AlphaFoldDB" id="A0A1Q8QJ79"/>
<evidence type="ECO:0000313" key="4">
    <source>
        <dbReference type="Proteomes" id="UP000186102"/>
    </source>
</evidence>
<protein>
    <submittedName>
        <fullName evidence="3">Phage DNA invertase</fullName>
    </submittedName>
</protein>
<dbReference type="Pfam" id="PF07508">
    <property type="entry name" value="Recombinase"/>
    <property type="match status" value="1"/>
</dbReference>
<dbReference type="PANTHER" id="PTHR30461:SF23">
    <property type="entry name" value="DNA RECOMBINASE-RELATED"/>
    <property type="match status" value="1"/>
</dbReference>
<dbReference type="GO" id="GO:0000150">
    <property type="term" value="F:DNA strand exchange activity"/>
    <property type="evidence" value="ECO:0007669"/>
    <property type="project" value="InterPro"/>
</dbReference>
<dbReference type="InterPro" id="IPR025827">
    <property type="entry name" value="Zn_ribbon_recom_dom"/>
</dbReference>
<dbReference type="PANTHER" id="PTHR30461">
    <property type="entry name" value="DNA-INVERTASE FROM LAMBDOID PROPHAGE"/>
    <property type="match status" value="1"/>
</dbReference>
<dbReference type="GO" id="GO:0003677">
    <property type="term" value="F:DNA binding"/>
    <property type="evidence" value="ECO:0007669"/>
    <property type="project" value="InterPro"/>
</dbReference>
<feature type="domain" description="Recombinase" evidence="2">
    <location>
        <begin position="37"/>
        <end position="159"/>
    </location>
</feature>
<dbReference type="InterPro" id="IPR050639">
    <property type="entry name" value="SSR_resolvase"/>
</dbReference>
<keyword evidence="1" id="KW-0175">Coiled coil</keyword>
<evidence type="ECO:0000256" key="1">
    <source>
        <dbReference type="SAM" id="Coils"/>
    </source>
</evidence>
<accession>A0A1Q8QJ79</accession>
<dbReference type="PROSITE" id="PS51737">
    <property type="entry name" value="RECOMBINASE_DNA_BIND"/>
    <property type="match status" value="1"/>
</dbReference>
<comment type="caution">
    <text evidence="3">The sequence shown here is derived from an EMBL/GenBank/DDBJ whole genome shotgun (WGS) entry which is preliminary data.</text>
</comment>
<dbReference type="EMBL" id="MLBF01000058">
    <property type="protein sequence ID" value="OLN27403.1"/>
    <property type="molecule type" value="Genomic_DNA"/>
</dbReference>
<organism evidence="3 4">
    <name type="scientific">Desulfosporosinus metallidurans</name>
    <dbReference type="NCBI Taxonomy" id="1888891"/>
    <lineage>
        <taxon>Bacteria</taxon>
        <taxon>Bacillati</taxon>
        <taxon>Bacillota</taxon>
        <taxon>Clostridia</taxon>
        <taxon>Eubacteriales</taxon>
        <taxon>Desulfitobacteriaceae</taxon>
        <taxon>Desulfosporosinus</taxon>
    </lineage>
</organism>
<evidence type="ECO:0000259" key="2">
    <source>
        <dbReference type="PROSITE" id="PS51737"/>
    </source>
</evidence>
<feature type="coiled-coil region" evidence="1">
    <location>
        <begin position="301"/>
        <end position="342"/>
    </location>
</feature>
<dbReference type="Gene3D" id="3.90.1750.20">
    <property type="entry name" value="Putative Large Serine Recombinase, Chain B, Domain 2"/>
    <property type="match status" value="1"/>
</dbReference>
<gene>
    <name evidence="3" type="ORF">DSOL_4585</name>
</gene>
<proteinExistence type="predicted"/>
<keyword evidence="4" id="KW-1185">Reference proteome</keyword>
<evidence type="ECO:0000313" key="3">
    <source>
        <dbReference type="EMBL" id="OLN27403.1"/>
    </source>
</evidence>
<dbReference type="InterPro" id="IPR038109">
    <property type="entry name" value="DNA_bind_recomb_sf"/>
</dbReference>
<sequence>MVKYGMAAQFSRDLSKKINQSQKKRMENGRIITNGRMWGYDQKDGQLFINEKEAEIVRYIFEEYASGIGFRKIKTKLDEKGITTQNGTLFSMSTLKRIIRNEKYKGVLIMGKRHKDFNTKKFQDVPESEWVIHYDKIPLIVSEELWDRANKELEKKRKSNGTGERSKVAGYFSGTYVYSSKIKCGKCGRPYYHSTYTGKDKITKTRLWECRGYREYGKNAEHGCDNIKLYDYETDGIVKQVIFEFWQDKDQNIKNVIDVLEEVLSDNQYQNSIDKLSQDKIKLGKNKDKLIELYSEELISKDEFKKRNDGYNLTLEKIQEEMQELDDKNKNLVSKKERLLKSQLILQTKLKDKDEITDDIIENFLKEMIVYPDQRIKIVLNGNFEFMVGKVNNEYSILPNVTITGSI</sequence>
<dbReference type="InterPro" id="IPR011109">
    <property type="entry name" value="DNA_bind_recombinase_dom"/>
</dbReference>